<dbReference type="GO" id="GO:0003729">
    <property type="term" value="F:mRNA binding"/>
    <property type="evidence" value="ECO:0007669"/>
    <property type="project" value="InterPro"/>
</dbReference>
<sequence>MNSRHRRTLADVFETPTPASVRWADIEALFVALGGDVSEGSGSRVRVALNGVRQVFHRPHPKPEAGRMTVRDVADFLTRAGVKP</sequence>
<accession>A0A6J4KFK5</accession>
<dbReference type="Pfam" id="PF07927">
    <property type="entry name" value="HicA_toxin"/>
    <property type="match status" value="1"/>
</dbReference>
<dbReference type="EMBL" id="CADCTV010000139">
    <property type="protein sequence ID" value="CAA9303349.1"/>
    <property type="molecule type" value="Genomic_DNA"/>
</dbReference>
<name>A0A6J4KFK5_9BACT</name>
<protein>
    <submittedName>
        <fullName evidence="1">HicA protein</fullName>
    </submittedName>
</protein>
<gene>
    <name evidence="1" type="ORF">AVDCRST_MAG89-630</name>
</gene>
<reference evidence="1" key="1">
    <citation type="submission" date="2020-02" db="EMBL/GenBank/DDBJ databases">
        <authorList>
            <person name="Meier V. D."/>
        </authorList>
    </citation>
    <scope>NUCLEOTIDE SEQUENCE</scope>
    <source>
        <strain evidence="1">AVDCRST_MAG89</strain>
    </source>
</reference>
<proteinExistence type="predicted"/>
<dbReference type="AlphaFoldDB" id="A0A6J4KFK5"/>
<dbReference type="InterPro" id="IPR012933">
    <property type="entry name" value="HicA_mRNA_interferase"/>
</dbReference>
<evidence type="ECO:0000313" key="1">
    <source>
        <dbReference type="EMBL" id="CAA9303349.1"/>
    </source>
</evidence>
<organism evidence="1">
    <name type="scientific">uncultured Gemmatimonadota bacterium</name>
    <dbReference type="NCBI Taxonomy" id="203437"/>
    <lineage>
        <taxon>Bacteria</taxon>
        <taxon>Pseudomonadati</taxon>
        <taxon>Gemmatimonadota</taxon>
        <taxon>environmental samples</taxon>
    </lineage>
</organism>